<dbReference type="Proteomes" id="UP000184304">
    <property type="component" value="Unassembled WGS sequence"/>
</dbReference>
<dbReference type="VEuPathDB" id="FungiDB:ASPTUDRAFT_45828"/>
<accession>A0A1L9MZC3</accession>
<protein>
    <submittedName>
        <fullName evidence="1">Uncharacterized protein</fullName>
    </submittedName>
</protein>
<organism evidence="1 2">
    <name type="scientific">Aspergillus tubingensis (strain CBS 134.48)</name>
    <dbReference type="NCBI Taxonomy" id="767770"/>
    <lineage>
        <taxon>Eukaryota</taxon>
        <taxon>Fungi</taxon>
        <taxon>Dikarya</taxon>
        <taxon>Ascomycota</taxon>
        <taxon>Pezizomycotina</taxon>
        <taxon>Eurotiomycetes</taxon>
        <taxon>Eurotiomycetidae</taxon>
        <taxon>Eurotiales</taxon>
        <taxon>Aspergillaceae</taxon>
        <taxon>Aspergillus</taxon>
        <taxon>Aspergillus subgen. Circumdati</taxon>
    </lineage>
</organism>
<keyword evidence="2" id="KW-1185">Reference proteome</keyword>
<evidence type="ECO:0000313" key="1">
    <source>
        <dbReference type="EMBL" id="OJI82370.1"/>
    </source>
</evidence>
<reference evidence="2" key="1">
    <citation type="journal article" date="2017" name="Genome Biol.">
        <title>Comparative genomics reveals high biological diversity and specific adaptations in the industrially and medically important fungal genus Aspergillus.</title>
        <authorList>
            <person name="de Vries R.P."/>
            <person name="Riley R."/>
            <person name="Wiebenga A."/>
            <person name="Aguilar-Osorio G."/>
            <person name="Amillis S."/>
            <person name="Uchima C.A."/>
            <person name="Anderluh G."/>
            <person name="Asadollahi M."/>
            <person name="Askin M."/>
            <person name="Barry K."/>
            <person name="Battaglia E."/>
            <person name="Bayram O."/>
            <person name="Benocci T."/>
            <person name="Braus-Stromeyer S.A."/>
            <person name="Caldana C."/>
            <person name="Canovas D."/>
            <person name="Cerqueira G.C."/>
            <person name="Chen F."/>
            <person name="Chen W."/>
            <person name="Choi C."/>
            <person name="Clum A."/>
            <person name="Dos Santos R.A."/>
            <person name="Damasio A.R."/>
            <person name="Diallinas G."/>
            <person name="Emri T."/>
            <person name="Fekete E."/>
            <person name="Flipphi M."/>
            <person name="Freyberg S."/>
            <person name="Gallo A."/>
            <person name="Gournas C."/>
            <person name="Habgood R."/>
            <person name="Hainaut M."/>
            <person name="Harispe M.L."/>
            <person name="Henrissat B."/>
            <person name="Hilden K.S."/>
            <person name="Hope R."/>
            <person name="Hossain A."/>
            <person name="Karabika E."/>
            <person name="Karaffa L."/>
            <person name="Karanyi Z."/>
            <person name="Krasevec N."/>
            <person name="Kuo A."/>
            <person name="Kusch H."/>
            <person name="LaButti K."/>
            <person name="Lagendijk E.L."/>
            <person name="Lapidus A."/>
            <person name="Levasseur A."/>
            <person name="Lindquist E."/>
            <person name="Lipzen A."/>
            <person name="Logrieco A.F."/>
            <person name="MacCabe A."/>
            <person name="Maekelae M.R."/>
            <person name="Malavazi I."/>
            <person name="Melin P."/>
            <person name="Meyer V."/>
            <person name="Mielnichuk N."/>
            <person name="Miskei M."/>
            <person name="Molnar A.P."/>
            <person name="Mule G."/>
            <person name="Ngan C.Y."/>
            <person name="Orejas M."/>
            <person name="Orosz E."/>
            <person name="Ouedraogo J.P."/>
            <person name="Overkamp K.M."/>
            <person name="Park H.-S."/>
            <person name="Perrone G."/>
            <person name="Piumi F."/>
            <person name="Punt P.J."/>
            <person name="Ram A.F."/>
            <person name="Ramon A."/>
            <person name="Rauscher S."/>
            <person name="Record E."/>
            <person name="Riano-Pachon D.M."/>
            <person name="Robert V."/>
            <person name="Roehrig J."/>
            <person name="Ruller R."/>
            <person name="Salamov A."/>
            <person name="Salih N.S."/>
            <person name="Samson R.A."/>
            <person name="Sandor E."/>
            <person name="Sanguinetti M."/>
            <person name="Schuetze T."/>
            <person name="Sepcic K."/>
            <person name="Shelest E."/>
            <person name="Sherlock G."/>
            <person name="Sophianopoulou V."/>
            <person name="Squina F.M."/>
            <person name="Sun H."/>
            <person name="Susca A."/>
            <person name="Todd R.B."/>
            <person name="Tsang A."/>
            <person name="Unkles S.E."/>
            <person name="van de Wiele N."/>
            <person name="van Rossen-Uffink D."/>
            <person name="Oliveira J.V."/>
            <person name="Vesth T.C."/>
            <person name="Visser J."/>
            <person name="Yu J.-H."/>
            <person name="Zhou M."/>
            <person name="Andersen M.R."/>
            <person name="Archer D.B."/>
            <person name="Baker S.E."/>
            <person name="Benoit I."/>
            <person name="Brakhage A.A."/>
            <person name="Braus G.H."/>
            <person name="Fischer R."/>
            <person name="Frisvad J.C."/>
            <person name="Goldman G.H."/>
            <person name="Houbraken J."/>
            <person name="Oakley B."/>
            <person name="Pocsi I."/>
            <person name="Scazzocchio C."/>
            <person name="Seiboth B."/>
            <person name="vanKuyk P.A."/>
            <person name="Wortman J."/>
            <person name="Dyer P.S."/>
            <person name="Grigoriev I.V."/>
        </authorList>
    </citation>
    <scope>NUCLEOTIDE SEQUENCE [LARGE SCALE GENOMIC DNA]</scope>
    <source>
        <strain evidence="2">CBS 134.48</strain>
    </source>
</reference>
<name>A0A1L9MZC3_ASPTC</name>
<proteinExistence type="predicted"/>
<sequence>MVGHIDDHHSEESPLGGHWRISGWKNMRGRAASLSVWCALRYLRFSGAKMDQVCNKPKATQCSQ</sequence>
<dbReference type="AlphaFoldDB" id="A0A1L9MZC3"/>
<gene>
    <name evidence="1" type="ORF">ASPTUDRAFT_45828</name>
</gene>
<evidence type="ECO:0000313" key="2">
    <source>
        <dbReference type="Proteomes" id="UP000184304"/>
    </source>
</evidence>
<dbReference type="EMBL" id="KV878205">
    <property type="protein sequence ID" value="OJI82370.1"/>
    <property type="molecule type" value="Genomic_DNA"/>
</dbReference>